<dbReference type="Proteomes" id="UP001589896">
    <property type="component" value="Unassembled WGS sequence"/>
</dbReference>
<evidence type="ECO:0008006" key="3">
    <source>
        <dbReference type="Google" id="ProtNLM"/>
    </source>
</evidence>
<keyword evidence="2" id="KW-1185">Reference proteome</keyword>
<dbReference type="EMBL" id="JBHLTG010000002">
    <property type="protein sequence ID" value="MFC0678142.1"/>
    <property type="molecule type" value="Genomic_DNA"/>
</dbReference>
<proteinExistence type="predicted"/>
<gene>
    <name evidence="1" type="ORF">ACFFGH_09850</name>
</gene>
<evidence type="ECO:0000313" key="1">
    <source>
        <dbReference type="EMBL" id="MFC0678142.1"/>
    </source>
</evidence>
<organism evidence="1 2">
    <name type="scientific">Lysobacter korlensis</name>
    <dbReference type="NCBI Taxonomy" id="553636"/>
    <lineage>
        <taxon>Bacteria</taxon>
        <taxon>Pseudomonadati</taxon>
        <taxon>Pseudomonadota</taxon>
        <taxon>Gammaproteobacteria</taxon>
        <taxon>Lysobacterales</taxon>
        <taxon>Lysobacteraceae</taxon>
        <taxon>Lysobacter</taxon>
    </lineage>
</organism>
<sequence length="94" mass="9878">MTSTVHPPANPRLEVVALSDHEWRVCDRVLDKADPRRVLGYIERSGEGFEVLALLPAPTPCGRFAGWNAALSVISALALRDGLVAPGFAGGAAG</sequence>
<protein>
    <recommendedName>
        <fullName evidence="3">GNAT family N-acetyltransferase</fullName>
    </recommendedName>
</protein>
<comment type="caution">
    <text evidence="1">The sequence shown here is derived from an EMBL/GenBank/DDBJ whole genome shotgun (WGS) entry which is preliminary data.</text>
</comment>
<evidence type="ECO:0000313" key="2">
    <source>
        <dbReference type="Proteomes" id="UP001589896"/>
    </source>
</evidence>
<dbReference type="RefSeq" id="WP_386667733.1">
    <property type="nucleotide sequence ID" value="NZ_JBHLTG010000002.1"/>
</dbReference>
<name>A0ABV6RMC9_9GAMM</name>
<accession>A0ABV6RMC9</accession>
<reference evidence="1 2" key="1">
    <citation type="submission" date="2024-09" db="EMBL/GenBank/DDBJ databases">
        <authorList>
            <person name="Sun Q."/>
            <person name="Mori K."/>
        </authorList>
    </citation>
    <scope>NUCLEOTIDE SEQUENCE [LARGE SCALE GENOMIC DNA]</scope>
    <source>
        <strain evidence="1 2">KCTC 23076</strain>
    </source>
</reference>